<reference evidence="9" key="1">
    <citation type="submission" date="2021-02" db="EMBL/GenBank/DDBJ databases">
        <authorList>
            <person name="Nowell W R."/>
        </authorList>
    </citation>
    <scope>NUCLEOTIDE SEQUENCE</scope>
</reference>
<evidence type="ECO:0000256" key="1">
    <source>
        <dbReference type="ARBA" id="ARBA00004370"/>
    </source>
</evidence>
<dbReference type="GO" id="GO:0005765">
    <property type="term" value="C:lysosomal membrane"/>
    <property type="evidence" value="ECO:0007669"/>
    <property type="project" value="InterPro"/>
</dbReference>
<dbReference type="Proteomes" id="UP000682733">
    <property type="component" value="Unassembled WGS sequence"/>
</dbReference>
<keyword evidence="4 6" id="KW-1133">Transmembrane helix</keyword>
<keyword evidence="7" id="KW-0732">Signal</keyword>
<evidence type="ECO:0000313" key="8">
    <source>
        <dbReference type="EMBL" id="CAF1353326.1"/>
    </source>
</evidence>
<dbReference type="EMBL" id="CAJNOK010022790">
    <property type="protein sequence ID" value="CAF1353326.1"/>
    <property type="molecule type" value="Genomic_DNA"/>
</dbReference>
<dbReference type="Pfam" id="PF05434">
    <property type="entry name" value="Tmemb_9"/>
    <property type="match status" value="1"/>
</dbReference>
<keyword evidence="3 6" id="KW-0812">Transmembrane</keyword>
<evidence type="ECO:0000256" key="6">
    <source>
        <dbReference type="SAM" id="Phobius"/>
    </source>
</evidence>
<feature type="transmembrane region" description="Helical" evidence="6">
    <location>
        <begin position="104"/>
        <end position="126"/>
    </location>
</feature>
<dbReference type="PANTHER" id="PTHR13064:SF6">
    <property type="entry name" value="TRANSMEMBRANE PROTEIN 9"/>
    <property type="match status" value="1"/>
</dbReference>
<gene>
    <name evidence="8" type="ORF">OVA965_LOCUS30901</name>
    <name evidence="9" type="ORF">TMI583_LOCUS31718</name>
</gene>
<organism evidence="9 10">
    <name type="scientific">Didymodactylos carnosus</name>
    <dbReference type="NCBI Taxonomy" id="1234261"/>
    <lineage>
        <taxon>Eukaryota</taxon>
        <taxon>Metazoa</taxon>
        <taxon>Spiralia</taxon>
        <taxon>Gnathifera</taxon>
        <taxon>Rotifera</taxon>
        <taxon>Eurotatoria</taxon>
        <taxon>Bdelloidea</taxon>
        <taxon>Philodinida</taxon>
        <taxon>Philodinidae</taxon>
        <taxon>Didymodactylos</taxon>
    </lineage>
</organism>
<sequence>MLRITFNQLCLFFMLFLTFRSSVFCGDEFEDYRCKCVCPSFTVVPGFDMNETNRRVYVDVVSPENCTCNQVVFRTIPAPSDFVDRFCPRCVCNYEVRNTTTMKVVVIIIMVAISLLFIYMSFLLCLDPLMNQSRQPKHYERQVNEEVNLDNPTQECVFSDPAINAFPQSTTQPNLGTAKHRSSTVLNLVTHEQSKWRRQVQQQRQSVYNKHELLN</sequence>
<proteinExistence type="inferred from homology"/>
<dbReference type="Proteomes" id="UP000677228">
    <property type="component" value="Unassembled WGS sequence"/>
</dbReference>
<evidence type="ECO:0000256" key="2">
    <source>
        <dbReference type="ARBA" id="ARBA00007264"/>
    </source>
</evidence>
<evidence type="ECO:0000313" key="10">
    <source>
        <dbReference type="Proteomes" id="UP000682733"/>
    </source>
</evidence>
<dbReference type="AlphaFoldDB" id="A0A8S2RG65"/>
<evidence type="ECO:0000256" key="5">
    <source>
        <dbReference type="ARBA" id="ARBA00023136"/>
    </source>
</evidence>
<evidence type="ECO:0008006" key="11">
    <source>
        <dbReference type="Google" id="ProtNLM"/>
    </source>
</evidence>
<protein>
    <recommendedName>
        <fullName evidence="11">Transmembrane protein 9</fullName>
    </recommendedName>
</protein>
<comment type="caution">
    <text evidence="9">The sequence shown here is derived from an EMBL/GenBank/DDBJ whole genome shotgun (WGS) entry which is preliminary data.</text>
</comment>
<dbReference type="InterPro" id="IPR008853">
    <property type="entry name" value="TMEM9/TMEM9B"/>
</dbReference>
<comment type="similarity">
    <text evidence="2">Belongs to the TMEM9 family.</text>
</comment>
<feature type="signal peptide" evidence="7">
    <location>
        <begin position="1"/>
        <end position="25"/>
    </location>
</feature>
<feature type="chain" id="PRO_5036273779" description="Transmembrane protein 9" evidence="7">
    <location>
        <begin position="26"/>
        <end position="215"/>
    </location>
</feature>
<accession>A0A8S2RG65</accession>
<name>A0A8S2RG65_9BILA</name>
<keyword evidence="5 6" id="KW-0472">Membrane</keyword>
<evidence type="ECO:0000256" key="7">
    <source>
        <dbReference type="SAM" id="SignalP"/>
    </source>
</evidence>
<evidence type="ECO:0000256" key="4">
    <source>
        <dbReference type="ARBA" id="ARBA00022989"/>
    </source>
</evidence>
<evidence type="ECO:0000256" key="3">
    <source>
        <dbReference type="ARBA" id="ARBA00022692"/>
    </source>
</evidence>
<evidence type="ECO:0000313" key="9">
    <source>
        <dbReference type="EMBL" id="CAF4163865.1"/>
    </source>
</evidence>
<dbReference type="EMBL" id="CAJOBA010044434">
    <property type="protein sequence ID" value="CAF4163865.1"/>
    <property type="molecule type" value="Genomic_DNA"/>
</dbReference>
<comment type="subcellular location">
    <subcellularLocation>
        <location evidence="1">Membrane</location>
    </subcellularLocation>
</comment>
<dbReference type="PANTHER" id="PTHR13064">
    <property type="entry name" value="TRANSMEMBRANE PROTEIN 9 FAMILY MEMBER"/>
    <property type="match status" value="1"/>
</dbReference>